<dbReference type="AlphaFoldDB" id="A0A371HKB4"/>
<keyword evidence="2" id="KW-1185">Reference proteome</keyword>
<feature type="non-terminal residue" evidence="1">
    <location>
        <position position="1"/>
    </location>
</feature>
<name>A0A371HKB4_MUCPR</name>
<accession>A0A371HKB4</accession>
<dbReference type="PANTHER" id="PTHR11439">
    <property type="entry name" value="GAG-POL-RELATED RETROTRANSPOSON"/>
    <property type="match status" value="1"/>
</dbReference>
<organism evidence="1 2">
    <name type="scientific">Mucuna pruriens</name>
    <name type="common">Velvet bean</name>
    <name type="synonym">Dolichos pruriens</name>
    <dbReference type="NCBI Taxonomy" id="157652"/>
    <lineage>
        <taxon>Eukaryota</taxon>
        <taxon>Viridiplantae</taxon>
        <taxon>Streptophyta</taxon>
        <taxon>Embryophyta</taxon>
        <taxon>Tracheophyta</taxon>
        <taxon>Spermatophyta</taxon>
        <taxon>Magnoliopsida</taxon>
        <taxon>eudicotyledons</taxon>
        <taxon>Gunneridae</taxon>
        <taxon>Pentapetalae</taxon>
        <taxon>rosids</taxon>
        <taxon>fabids</taxon>
        <taxon>Fabales</taxon>
        <taxon>Fabaceae</taxon>
        <taxon>Papilionoideae</taxon>
        <taxon>50 kb inversion clade</taxon>
        <taxon>NPAAA clade</taxon>
        <taxon>indigoferoid/millettioid clade</taxon>
        <taxon>Phaseoleae</taxon>
        <taxon>Mucuna</taxon>
    </lineage>
</organism>
<evidence type="ECO:0008006" key="3">
    <source>
        <dbReference type="Google" id="ProtNLM"/>
    </source>
</evidence>
<dbReference type="Proteomes" id="UP000257109">
    <property type="component" value="Unassembled WGS sequence"/>
</dbReference>
<reference evidence="1" key="1">
    <citation type="submission" date="2018-05" db="EMBL/GenBank/DDBJ databases">
        <title>Draft genome of Mucuna pruriens seed.</title>
        <authorList>
            <person name="Nnadi N.E."/>
            <person name="Vos R."/>
            <person name="Hasami M.H."/>
            <person name="Devisetty U.K."/>
            <person name="Aguiy J.C."/>
        </authorList>
    </citation>
    <scope>NUCLEOTIDE SEQUENCE [LARGE SCALE GENOMIC DNA]</scope>
    <source>
        <strain evidence="1">JCA_2017</strain>
    </source>
</reference>
<sequence>MMLFWMKIGSKPRRKNWISFRKMMFRNQSLYAKTSSLLEQNEFLETNLMKMNSKSNKLRMESTYQTKYVKKLLKKFNLEDCKSMTTPSHSTFILTLDDLDKKVDQTSYKDIIDSLLYLTASRSDIMFSICLCARFKRTLENQISVQLNVLLILKSNEYMFKGHNDVDYVGDKIERRNANGACHFIRANLQETRNYFPIDSKSRIYYRANINLRCKHRLEDYNIFESNIPLLCDNTTTINLSKNLILHYRAKHIEIKHHLIRYYVSWILMAHQDKASLKVLQELTNAKFEKISVILHYMFDRKMVMEDIEIWKMMHEALNILKYFPK</sequence>
<dbReference type="PANTHER" id="PTHR11439:SF483">
    <property type="entry name" value="PEPTIDE SYNTHASE GLIP-LIKE, PUTATIVE (AFU_ORTHOLOGUE AFUA_3G12920)-RELATED"/>
    <property type="match status" value="1"/>
</dbReference>
<comment type="caution">
    <text evidence="1">The sequence shown here is derived from an EMBL/GenBank/DDBJ whole genome shotgun (WGS) entry which is preliminary data.</text>
</comment>
<dbReference type="EMBL" id="QJKJ01002348">
    <property type="protein sequence ID" value="RDY03246.1"/>
    <property type="molecule type" value="Genomic_DNA"/>
</dbReference>
<dbReference type="OrthoDB" id="1408760at2759"/>
<gene>
    <name evidence="1" type="ORF">CR513_13193</name>
</gene>
<evidence type="ECO:0000313" key="1">
    <source>
        <dbReference type="EMBL" id="RDY03246.1"/>
    </source>
</evidence>
<protein>
    <recommendedName>
        <fullName evidence="3">Copia protein</fullName>
    </recommendedName>
</protein>
<evidence type="ECO:0000313" key="2">
    <source>
        <dbReference type="Proteomes" id="UP000257109"/>
    </source>
</evidence>
<proteinExistence type="predicted"/>